<keyword evidence="4" id="KW-1185">Reference proteome</keyword>
<evidence type="ECO:0000313" key="4">
    <source>
        <dbReference type="Proteomes" id="UP000245783"/>
    </source>
</evidence>
<dbReference type="InParanoid" id="A0A316W5J3"/>
<feature type="compositionally biased region" description="Low complexity" evidence="1">
    <location>
        <begin position="557"/>
        <end position="580"/>
    </location>
</feature>
<reference evidence="3 4" key="1">
    <citation type="journal article" date="2018" name="Mol. Biol. Evol.">
        <title>Broad Genomic Sampling Reveals a Smut Pathogenic Ancestry of the Fungal Clade Ustilaginomycotina.</title>
        <authorList>
            <person name="Kijpornyongpan T."/>
            <person name="Mondo S.J."/>
            <person name="Barry K."/>
            <person name="Sandor L."/>
            <person name="Lee J."/>
            <person name="Lipzen A."/>
            <person name="Pangilinan J."/>
            <person name="LaButti K."/>
            <person name="Hainaut M."/>
            <person name="Henrissat B."/>
            <person name="Grigoriev I.V."/>
            <person name="Spatafora J.W."/>
            <person name="Aime M.C."/>
        </authorList>
    </citation>
    <scope>NUCLEOTIDE SEQUENCE [LARGE SCALE GENOMIC DNA]</scope>
    <source>
        <strain evidence="3 4">MCA 4658</strain>
    </source>
</reference>
<feature type="region of interest" description="Disordered" evidence="1">
    <location>
        <begin position="1"/>
        <end position="34"/>
    </location>
</feature>
<dbReference type="OrthoDB" id="2796951at2759"/>
<protein>
    <recommendedName>
        <fullName evidence="2">Beta-glucuronidase C-terminal domain-containing protein</fullName>
    </recommendedName>
</protein>
<dbReference type="EMBL" id="KZ819365">
    <property type="protein sequence ID" value="PWN44001.1"/>
    <property type="molecule type" value="Genomic_DNA"/>
</dbReference>
<organism evidence="3 4">
    <name type="scientific">Ceraceosorus guamensis</name>
    <dbReference type="NCBI Taxonomy" id="1522189"/>
    <lineage>
        <taxon>Eukaryota</taxon>
        <taxon>Fungi</taxon>
        <taxon>Dikarya</taxon>
        <taxon>Basidiomycota</taxon>
        <taxon>Ustilaginomycotina</taxon>
        <taxon>Exobasidiomycetes</taxon>
        <taxon>Ceraceosorales</taxon>
        <taxon>Ceraceosoraceae</taxon>
        <taxon>Ceraceosorus</taxon>
    </lineage>
</organism>
<name>A0A316W5J3_9BASI</name>
<sequence length="605" mass="64300">MLVLQAPLTPYSASIPSGPPPSAPNRTAQPLPSNPNPALGSALFALDLVPANVAPSIPIPANLLGISIELSVADEYFGSDPQTPSYQFLNYLANIRARAGVGPIVRIGGNTQDTAEYASNLDGVIRKVGGGLNAAGIPITPHLIYSDVIFQSLKTLVNLTDARIVWGVNMVNNTADFTLDMVEHLQKSVGDSLEHLLVGNEPDRYALTGNRPASYSIDTYLDEWGALTQSIINAAYADDVRQFSAPSVCCSWTTSQILDAGMRSRFSDRLKAISAIKYPQSLCQSDAVYGHAGYLNMTNIVNFAMYDVAAVSTAVEMGLPYVLAETNTASCVGVAGVSDTFTSALWAITASLELAYRNHSAVLLHNGGANVLYNVFHPPTRNTTTTAWRTAPIYYSLIVLAEALRSTSSDQSRVRNLGLNETMAAAYGVYEEETPVKLVLVNMASSNDQTQVMNVEFDLPANGNAAVSFKTLTAASVDEKANITWAGQTLSYYSDGTLIGTEDVQTLACPSQRCTLRVPAPSVVLVFLTQQAQSQASVSTSAFEPQGTNNRQLILDSNGSRGNRGGSTSKGSTRRNAGCARARARAGATLPLLAVLAPLFVSLSV</sequence>
<evidence type="ECO:0000256" key="1">
    <source>
        <dbReference type="SAM" id="MobiDB-lite"/>
    </source>
</evidence>
<dbReference type="AlphaFoldDB" id="A0A316W5J3"/>
<dbReference type="STRING" id="1522189.A0A316W5J3"/>
<dbReference type="SUPFAM" id="SSF51445">
    <property type="entry name" value="(Trans)glycosidases"/>
    <property type="match status" value="1"/>
</dbReference>
<dbReference type="InterPro" id="IPR052974">
    <property type="entry name" value="GH79_Enzymes"/>
</dbReference>
<dbReference type="GeneID" id="37037875"/>
<dbReference type="PANTHER" id="PTHR36183">
    <property type="entry name" value="BETA-GLUCURONIDASE"/>
    <property type="match status" value="1"/>
</dbReference>
<dbReference type="InterPro" id="IPR031728">
    <property type="entry name" value="GlcAase_C"/>
</dbReference>
<feature type="domain" description="Beta-glucuronidase C-terminal" evidence="2">
    <location>
        <begin position="426"/>
        <end position="525"/>
    </location>
</feature>
<feature type="region of interest" description="Disordered" evidence="1">
    <location>
        <begin position="538"/>
        <end position="580"/>
    </location>
</feature>
<gene>
    <name evidence="3" type="ORF">IE81DRAFT_346162</name>
</gene>
<dbReference type="RefSeq" id="XP_025371161.1">
    <property type="nucleotide sequence ID" value="XM_025516005.1"/>
</dbReference>
<dbReference type="Pfam" id="PF16862">
    <property type="entry name" value="Glyco_hydro_79C"/>
    <property type="match status" value="1"/>
</dbReference>
<evidence type="ECO:0000259" key="2">
    <source>
        <dbReference type="Pfam" id="PF16862"/>
    </source>
</evidence>
<dbReference type="PANTHER" id="PTHR36183:SF2">
    <property type="entry name" value="BETA-GLUCURONIDASE C-TERMINAL DOMAIN-CONTAINING PROTEIN"/>
    <property type="match status" value="1"/>
</dbReference>
<dbReference type="InterPro" id="IPR017853">
    <property type="entry name" value="GH"/>
</dbReference>
<accession>A0A316W5J3</accession>
<dbReference type="Gene3D" id="3.20.20.80">
    <property type="entry name" value="Glycosidases"/>
    <property type="match status" value="1"/>
</dbReference>
<dbReference type="Proteomes" id="UP000245783">
    <property type="component" value="Unassembled WGS sequence"/>
</dbReference>
<evidence type="ECO:0000313" key="3">
    <source>
        <dbReference type="EMBL" id="PWN44001.1"/>
    </source>
</evidence>
<proteinExistence type="predicted"/>